<comment type="catalytic activity">
    <reaction evidence="10 11">
        <text>tRNA(Phe) + L-phenylalanine + ATP = L-phenylalanyl-tRNA(Phe) + AMP + diphosphate + H(+)</text>
        <dbReference type="Rhea" id="RHEA:19413"/>
        <dbReference type="Rhea" id="RHEA-COMP:9668"/>
        <dbReference type="Rhea" id="RHEA-COMP:9699"/>
        <dbReference type="ChEBI" id="CHEBI:15378"/>
        <dbReference type="ChEBI" id="CHEBI:30616"/>
        <dbReference type="ChEBI" id="CHEBI:33019"/>
        <dbReference type="ChEBI" id="CHEBI:58095"/>
        <dbReference type="ChEBI" id="CHEBI:78442"/>
        <dbReference type="ChEBI" id="CHEBI:78531"/>
        <dbReference type="ChEBI" id="CHEBI:456215"/>
        <dbReference type="EC" id="6.1.1.20"/>
    </reaction>
</comment>
<proteinExistence type="inferred from homology"/>
<evidence type="ECO:0000256" key="11">
    <source>
        <dbReference type="HAMAP-Rule" id="MF_00283"/>
    </source>
</evidence>
<dbReference type="SUPFAM" id="SSF54991">
    <property type="entry name" value="Anticodon-binding domain of PheRS"/>
    <property type="match status" value="1"/>
</dbReference>
<dbReference type="GO" id="GO:0006432">
    <property type="term" value="P:phenylalanyl-tRNA aminoacylation"/>
    <property type="evidence" value="ECO:0007669"/>
    <property type="project" value="UniProtKB-UniRule"/>
</dbReference>
<evidence type="ECO:0000256" key="4">
    <source>
        <dbReference type="ARBA" id="ARBA00022723"/>
    </source>
</evidence>
<feature type="binding site" evidence="11">
    <location>
        <position position="367"/>
    </location>
    <ligand>
        <name>Mg(2+)</name>
        <dbReference type="ChEBI" id="CHEBI:18420"/>
        <note>shared with alpha subunit</note>
    </ligand>
</feature>
<dbReference type="PROSITE" id="PS51483">
    <property type="entry name" value="B5"/>
    <property type="match status" value="1"/>
</dbReference>
<dbReference type="Pfam" id="PF03484">
    <property type="entry name" value="B5"/>
    <property type="match status" value="1"/>
</dbReference>
<evidence type="ECO:0000256" key="10">
    <source>
        <dbReference type="ARBA" id="ARBA00049255"/>
    </source>
</evidence>
<dbReference type="InterPro" id="IPR020825">
    <property type="entry name" value="Phe-tRNA_synthase-like_B3/B4"/>
</dbReference>
<sequence length="677" mass="76552">MNILISHNWLKDYLETKATPKKIADCLSLCGASVEHLTKKGDDWIYDIEVTTNRVDMMSVAGIARELAAILPQFGISAKLKRDPYQKYTLKDIKLKGTQKLDIIIEDSNKLCHRILGVILDGVKLGPSPSFIQDRLKKAGIRALNNAVDITNYVMTEIGHPAHVFDYDRLTTKKMIIRRAKSGETIVSLENKKYSLPGGDIVIDNGRGEIIDLPGIIGTENSIVKENTKRVLFFIETNNPVQVRKTSITLAIRTVAATLNEKGVDPELSAVALARGIQLFKDLTEAKVASQIYDLYPQPAQPKSISVTLQFIEERLGIKLSSIKVEQILKDLGFQIKTTEEANTKYEIFVPSWRGNDIEIPEDIVEEVARIYGYHNLPSILPTGRLPKVPHDQTFYWESFVKRALKDWGYTETYTYSLQSEELLRKFRLKTVDHLKLKNPLTAEWVYLRTSILPSLLEVLGKNTLREEVSLFELSKVYLPQQKGLPYEIQRLSLVSDSGFYEVKGIVEQLLSQMQIPSYFDPHEKITQLHPYQTAVIKSKKDGLILGIIGQVFSPITQSFSLKGPIIAADLNFDKLVFLAKKQSQYVPLPKYPPITEDLTFINQSGVLAQKIVDKILVTNKLLNQVNILGIFKNNISLRIDYQNPNRSLNDKEVAEIRKKIVANLEKLGLVLRGQLN</sequence>
<dbReference type="PROSITE" id="PS51447">
    <property type="entry name" value="FDX_ACB"/>
    <property type="match status" value="1"/>
</dbReference>
<evidence type="ECO:0000256" key="6">
    <source>
        <dbReference type="ARBA" id="ARBA00022840"/>
    </source>
</evidence>
<dbReference type="Pfam" id="PF03483">
    <property type="entry name" value="B3_4"/>
    <property type="match status" value="1"/>
</dbReference>
<comment type="caution">
    <text evidence="14">The sequence shown here is derived from an EMBL/GenBank/DDBJ whole genome shotgun (WGS) entry which is preliminary data.</text>
</comment>
<accession>A0A1F5E5A1</accession>
<evidence type="ECO:0000256" key="8">
    <source>
        <dbReference type="ARBA" id="ARBA00022917"/>
    </source>
</evidence>
<dbReference type="SUPFAM" id="SSF46955">
    <property type="entry name" value="Putative DNA-binding domain"/>
    <property type="match status" value="2"/>
</dbReference>
<dbReference type="CDD" id="cd00769">
    <property type="entry name" value="PheRS_beta_core"/>
    <property type="match status" value="1"/>
</dbReference>
<dbReference type="SMART" id="SM00896">
    <property type="entry name" value="FDX-ACB"/>
    <property type="match status" value="1"/>
</dbReference>
<evidence type="ECO:0000313" key="14">
    <source>
        <dbReference type="EMBL" id="OGD62577.1"/>
    </source>
</evidence>
<dbReference type="STRING" id="1797457.A2160_06075"/>
<keyword evidence="6 11" id="KW-0067">ATP-binding</keyword>
<keyword evidence="8 11" id="KW-0648">Protein biosynthesis</keyword>
<evidence type="ECO:0000256" key="2">
    <source>
        <dbReference type="ARBA" id="ARBA00011209"/>
    </source>
</evidence>
<dbReference type="GO" id="GO:0000287">
    <property type="term" value="F:magnesium ion binding"/>
    <property type="evidence" value="ECO:0007669"/>
    <property type="project" value="UniProtKB-UniRule"/>
</dbReference>
<organism evidence="14 15">
    <name type="scientific">Candidatus Beckwithbacteria bacterium RBG_13_42_9</name>
    <dbReference type="NCBI Taxonomy" id="1797457"/>
    <lineage>
        <taxon>Bacteria</taxon>
        <taxon>Candidatus Beckwithiibacteriota</taxon>
    </lineage>
</organism>
<keyword evidence="3 11" id="KW-0436">Ligase</keyword>
<dbReference type="EC" id="6.1.1.20" evidence="11"/>
<evidence type="ECO:0000256" key="9">
    <source>
        <dbReference type="ARBA" id="ARBA00023146"/>
    </source>
</evidence>
<feature type="binding site" evidence="11">
    <location>
        <position position="357"/>
    </location>
    <ligand>
        <name>Mg(2+)</name>
        <dbReference type="ChEBI" id="CHEBI:18420"/>
        <note>shared with alpha subunit</note>
    </ligand>
</feature>
<feature type="domain" description="B5" evidence="13">
    <location>
        <begin position="300"/>
        <end position="379"/>
    </location>
</feature>
<feature type="binding site" evidence="11">
    <location>
        <position position="366"/>
    </location>
    <ligand>
        <name>Mg(2+)</name>
        <dbReference type="ChEBI" id="CHEBI:18420"/>
        <note>shared with alpha subunit</note>
    </ligand>
</feature>
<dbReference type="InterPro" id="IPR036690">
    <property type="entry name" value="Fdx_antiC-bd_sf"/>
</dbReference>
<dbReference type="HAMAP" id="MF_00283">
    <property type="entry name" value="Phe_tRNA_synth_beta1"/>
    <property type="match status" value="1"/>
</dbReference>
<evidence type="ECO:0000259" key="13">
    <source>
        <dbReference type="PROSITE" id="PS51483"/>
    </source>
</evidence>
<dbReference type="GO" id="GO:0005524">
    <property type="term" value="F:ATP binding"/>
    <property type="evidence" value="ECO:0007669"/>
    <property type="project" value="UniProtKB-UniRule"/>
</dbReference>
<dbReference type="Pfam" id="PF17759">
    <property type="entry name" value="tRNA_synthFbeta"/>
    <property type="match status" value="1"/>
</dbReference>
<dbReference type="PANTHER" id="PTHR10947:SF0">
    <property type="entry name" value="PHENYLALANINE--TRNA LIGASE BETA SUBUNIT"/>
    <property type="match status" value="1"/>
</dbReference>
<evidence type="ECO:0000256" key="3">
    <source>
        <dbReference type="ARBA" id="ARBA00022598"/>
    </source>
</evidence>
<dbReference type="SMART" id="SM00874">
    <property type="entry name" value="B5"/>
    <property type="match status" value="1"/>
</dbReference>
<evidence type="ECO:0000256" key="1">
    <source>
        <dbReference type="ARBA" id="ARBA00008653"/>
    </source>
</evidence>
<dbReference type="Gene3D" id="3.50.40.10">
    <property type="entry name" value="Phenylalanyl-trna Synthetase, Chain B, domain 3"/>
    <property type="match status" value="1"/>
</dbReference>
<dbReference type="InterPro" id="IPR005147">
    <property type="entry name" value="tRNA_synthase_B5-dom"/>
</dbReference>
<reference evidence="14 15" key="1">
    <citation type="journal article" date="2016" name="Nat. Commun.">
        <title>Thousands of microbial genomes shed light on interconnected biogeochemical processes in an aquifer system.</title>
        <authorList>
            <person name="Anantharaman K."/>
            <person name="Brown C.T."/>
            <person name="Hug L.A."/>
            <person name="Sharon I."/>
            <person name="Castelle C.J."/>
            <person name="Probst A.J."/>
            <person name="Thomas B.C."/>
            <person name="Singh A."/>
            <person name="Wilkins M.J."/>
            <person name="Karaoz U."/>
            <person name="Brodie E.L."/>
            <person name="Williams K.H."/>
            <person name="Hubbard S.S."/>
            <person name="Banfield J.F."/>
        </authorList>
    </citation>
    <scope>NUCLEOTIDE SEQUENCE [LARGE SCALE GENOMIC DNA]</scope>
</reference>
<dbReference type="NCBIfam" id="TIGR00472">
    <property type="entry name" value="pheT_bact"/>
    <property type="match status" value="1"/>
</dbReference>
<dbReference type="InterPro" id="IPR045864">
    <property type="entry name" value="aa-tRNA-synth_II/BPL/LPL"/>
</dbReference>
<dbReference type="AlphaFoldDB" id="A0A1F5E5A1"/>
<gene>
    <name evidence="11" type="primary">pheT</name>
    <name evidence="14" type="ORF">A2160_06075</name>
</gene>
<feature type="binding site" evidence="11">
    <location>
        <position position="363"/>
    </location>
    <ligand>
        <name>Mg(2+)</name>
        <dbReference type="ChEBI" id="CHEBI:18420"/>
        <note>shared with alpha subunit</note>
    </ligand>
</feature>
<dbReference type="Pfam" id="PF03147">
    <property type="entry name" value="FDX-ACB"/>
    <property type="match status" value="1"/>
</dbReference>
<keyword evidence="7 11" id="KW-0460">Magnesium</keyword>
<keyword evidence="5 11" id="KW-0547">Nucleotide-binding</keyword>
<evidence type="ECO:0000256" key="5">
    <source>
        <dbReference type="ARBA" id="ARBA00022741"/>
    </source>
</evidence>
<dbReference type="SUPFAM" id="SSF55681">
    <property type="entry name" value="Class II aaRS and biotin synthetases"/>
    <property type="match status" value="1"/>
</dbReference>
<dbReference type="SMART" id="SM00873">
    <property type="entry name" value="B3_4"/>
    <property type="match status" value="1"/>
</dbReference>
<comment type="subcellular location">
    <subcellularLocation>
        <location evidence="11">Cytoplasm</location>
    </subcellularLocation>
</comment>
<dbReference type="PANTHER" id="PTHR10947">
    <property type="entry name" value="PHENYLALANYL-TRNA SYNTHETASE BETA CHAIN AND LEUCINE-RICH REPEAT-CONTAINING PROTEIN 47"/>
    <property type="match status" value="1"/>
</dbReference>
<dbReference type="GO" id="GO:0004826">
    <property type="term" value="F:phenylalanine-tRNA ligase activity"/>
    <property type="evidence" value="ECO:0007669"/>
    <property type="project" value="UniProtKB-UniRule"/>
</dbReference>
<dbReference type="InterPro" id="IPR041616">
    <property type="entry name" value="PheRS_beta_core"/>
</dbReference>
<comment type="similarity">
    <text evidence="1 11">Belongs to the phenylalanyl-tRNA synthetase beta subunit family. Type 1 subfamily.</text>
</comment>
<keyword evidence="9 11" id="KW-0030">Aminoacyl-tRNA synthetase</keyword>
<dbReference type="InterPro" id="IPR009061">
    <property type="entry name" value="DNA-bd_dom_put_sf"/>
</dbReference>
<keyword evidence="4 11" id="KW-0479">Metal-binding</keyword>
<dbReference type="SUPFAM" id="SSF56037">
    <property type="entry name" value="PheT/TilS domain"/>
    <property type="match status" value="1"/>
</dbReference>
<dbReference type="Proteomes" id="UP000177006">
    <property type="component" value="Unassembled WGS sequence"/>
</dbReference>
<comment type="subunit">
    <text evidence="2 11">Tetramer of two alpha and two beta subunits.</text>
</comment>
<dbReference type="EMBL" id="MEZK01000020">
    <property type="protein sequence ID" value="OGD62577.1"/>
    <property type="molecule type" value="Genomic_DNA"/>
</dbReference>
<protein>
    <recommendedName>
        <fullName evidence="11">Phenylalanine--tRNA ligase beta subunit</fullName>
        <ecNumber evidence="11">6.1.1.20</ecNumber>
    </recommendedName>
    <alternativeName>
        <fullName evidence="11">Phenylalanyl-tRNA synthetase beta subunit</fullName>
        <shortName evidence="11">PheRS</shortName>
    </alternativeName>
</protein>
<dbReference type="Gene3D" id="3.30.70.380">
    <property type="entry name" value="Ferrodoxin-fold anticodon-binding domain"/>
    <property type="match status" value="1"/>
</dbReference>
<dbReference type="GO" id="GO:0003723">
    <property type="term" value="F:RNA binding"/>
    <property type="evidence" value="ECO:0007669"/>
    <property type="project" value="InterPro"/>
</dbReference>
<evidence type="ECO:0000313" key="15">
    <source>
        <dbReference type="Proteomes" id="UP000177006"/>
    </source>
</evidence>
<keyword evidence="11" id="KW-0963">Cytoplasm</keyword>
<name>A0A1F5E5A1_9BACT</name>
<dbReference type="GO" id="GO:0009328">
    <property type="term" value="C:phenylalanine-tRNA ligase complex"/>
    <property type="evidence" value="ECO:0007669"/>
    <property type="project" value="TreeGrafter"/>
</dbReference>
<feature type="domain" description="FDX-ACB" evidence="12">
    <location>
        <begin position="590"/>
        <end position="673"/>
    </location>
</feature>
<dbReference type="InterPro" id="IPR005121">
    <property type="entry name" value="Fdx_antiC-bd"/>
</dbReference>
<dbReference type="InterPro" id="IPR004532">
    <property type="entry name" value="Phe-tRNA-ligase_IIc_bsu_bact"/>
</dbReference>
<dbReference type="Gene3D" id="3.30.930.10">
    <property type="entry name" value="Bira Bifunctional Protein, Domain 2"/>
    <property type="match status" value="1"/>
</dbReference>
<evidence type="ECO:0000256" key="7">
    <source>
        <dbReference type="ARBA" id="ARBA00022842"/>
    </source>
</evidence>
<dbReference type="Gene3D" id="3.30.56.10">
    <property type="match status" value="2"/>
</dbReference>
<dbReference type="InterPro" id="IPR045060">
    <property type="entry name" value="Phe-tRNA-ligase_IIc_bsu"/>
</dbReference>
<dbReference type="InterPro" id="IPR005146">
    <property type="entry name" value="B3/B4_tRNA-bd"/>
</dbReference>
<comment type="cofactor">
    <cofactor evidence="11">
        <name>Mg(2+)</name>
        <dbReference type="ChEBI" id="CHEBI:18420"/>
    </cofactor>
    <text evidence="11">Binds 2 magnesium ions per tetramer.</text>
</comment>
<evidence type="ECO:0000259" key="12">
    <source>
        <dbReference type="PROSITE" id="PS51447"/>
    </source>
</evidence>